<name>A0A840SRQ0_9RHOB</name>
<protein>
    <submittedName>
        <fullName evidence="5">CRP/FNR family transcriptional regulator</fullName>
    </submittedName>
</protein>
<proteinExistence type="predicted"/>
<evidence type="ECO:0000256" key="1">
    <source>
        <dbReference type="ARBA" id="ARBA00023015"/>
    </source>
</evidence>
<evidence type="ECO:0000313" key="5">
    <source>
        <dbReference type="EMBL" id="MBB5223218.1"/>
    </source>
</evidence>
<dbReference type="InterPro" id="IPR036390">
    <property type="entry name" value="WH_DNA-bd_sf"/>
</dbReference>
<evidence type="ECO:0000259" key="4">
    <source>
        <dbReference type="PROSITE" id="PS51063"/>
    </source>
</evidence>
<dbReference type="AlphaFoldDB" id="A0A840SRQ0"/>
<dbReference type="PRINTS" id="PR00034">
    <property type="entry name" value="HTHCRP"/>
</dbReference>
<dbReference type="InterPro" id="IPR018335">
    <property type="entry name" value="Tscrpt_reg_HTH_Crp-type_CS"/>
</dbReference>
<dbReference type="CDD" id="cd00038">
    <property type="entry name" value="CAP_ED"/>
    <property type="match status" value="1"/>
</dbReference>
<dbReference type="InterPro" id="IPR050397">
    <property type="entry name" value="Env_Response_Regulators"/>
</dbReference>
<dbReference type="InterPro" id="IPR014710">
    <property type="entry name" value="RmlC-like_jellyroll"/>
</dbReference>
<dbReference type="PANTHER" id="PTHR24567:SF75">
    <property type="entry name" value="FUMARATE AND NITRATE REDUCTION REGULATORY PROTEIN"/>
    <property type="match status" value="1"/>
</dbReference>
<dbReference type="PROSITE" id="PS00042">
    <property type="entry name" value="HTH_CRP_1"/>
    <property type="match status" value="1"/>
</dbReference>
<dbReference type="SMART" id="SM00100">
    <property type="entry name" value="cNMP"/>
    <property type="match status" value="1"/>
</dbReference>
<dbReference type="Gene3D" id="1.10.10.10">
    <property type="entry name" value="Winged helix-like DNA-binding domain superfamily/Winged helix DNA-binding domain"/>
    <property type="match status" value="1"/>
</dbReference>
<dbReference type="GO" id="GO:0003700">
    <property type="term" value="F:DNA-binding transcription factor activity"/>
    <property type="evidence" value="ECO:0007669"/>
    <property type="project" value="InterPro"/>
</dbReference>
<comment type="caution">
    <text evidence="5">The sequence shown here is derived from an EMBL/GenBank/DDBJ whole genome shotgun (WGS) entry which is preliminary data.</text>
</comment>
<keyword evidence="2" id="KW-0238">DNA-binding</keyword>
<dbReference type="InterPro" id="IPR018490">
    <property type="entry name" value="cNMP-bd_dom_sf"/>
</dbReference>
<dbReference type="CDD" id="cd00092">
    <property type="entry name" value="HTH_CRP"/>
    <property type="match status" value="1"/>
</dbReference>
<dbReference type="SMART" id="SM00419">
    <property type="entry name" value="HTH_CRP"/>
    <property type="match status" value="1"/>
</dbReference>
<keyword evidence="3" id="KW-0804">Transcription</keyword>
<dbReference type="Gene3D" id="2.60.120.10">
    <property type="entry name" value="Jelly Rolls"/>
    <property type="match status" value="1"/>
</dbReference>
<evidence type="ECO:0000256" key="3">
    <source>
        <dbReference type="ARBA" id="ARBA00023163"/>
    </source>
</evidence>
<dbReference type="InterPro" id="IPR000595">
    <property type="entry name" value="cNMP-bd_dom"/>
</dbReference>
<dbReference type="SUPFAM" id="SSF51206">
    <property type="entry name" value="cAMP-binding domain-like"/>
    <property type="match status" value="1"/>
</dbReference>
<organism evidence="5 6">
    <name type="scientific">Amaricoccus macauensis</name>
    <dbReference type="NCBI Taxonomy" id="57001"/>
    <lineage>
        <taxon>Bacteria</taxon>
        <taxon>Pseudomonadati</taxon>
        <taxon>Pseudomonadota</taxon>
        <taxon>Alphaproteobacteria</taxon>
        <taxon>Rhodobacterales</taxon>
        <taxon>Paracoccaceae</taxon>
        <taxon>Amaricoccus</taxon>
    </lineage>
</organism>
<dbReference type="Pfam" id="PF13545">
    <property type="entry name" value="HTH_Crp_2"/>
    <property type="match status" value="1"/>
</dbReference>
<dbReference type="GO" id="GO:0005829">
    <property type="term" value="C:cytosol"/>
    <property type="evidence" value="ECO:0007669"/>
    <property type="project" value="TreeGrafter"/>
</dbReference>
<dbReference type="EMBL" id="JACHFM010000003">
    <property type="protein sequence ID" value="MBB5223218.1"/>
    <property type="molecule type" value="Genomic_DNA"/>
</dbReference>
<dbReference type="InterPro" id="IPR012318">
    <property type="entry name" value="HTH_CRP"/>
</dbReference>
<reference evidence="5 6" key="1">
    <citation type="submission" date="2020-08" db="EMBL/GenBank/DDBJ databases">
        <title>Genomic Encyclopedia of Type Strains, Phase IV (KMG-IV): sequencing the most valuable type-strain genomes for metagenomic binning, comparative biology and taxonomic classification.</title>
        <authorList>
            <person name="Goeker M."/>
        </authorList>
    </citation>
    <scope>NUCLEOTIDE SEQUENCE [LARGE SCALE GENOMIC DNA]</scope>
    <source>
        <strain evidence="5 6">DSM 101730</strain>
    </source>
</reference>
<evidence type="ECO:0000256" key="2">
    <source>
        <dbReference type="ARBA" id="ARBA00023125"/>
    </source>
</evidence>
<dbReference type="SUPFAM" id="SSF46785">
    <property type="entry name" value="Winged helix' DNA-binding domain"/>
    <property type="match status" value="1"/>
</dbReference>
<keyword evidence="1" id="KW-0805">Transcription regulation</keyword>
<evidence type="ECO:0000313" key="6">
    <source>
        <dbReference type="Proteomes" id="UP000549457"/>
    </source>
</evidence>
<keyword evidence="6" id="KW-1185">Reference proteome</keyword>
<dbReference type="Pfam" id="PF00027">
    <property type="entry name" value="cNMP_binding"/>
    <property type="match status" value="1"/>
</dbReference>
<dbReference type="GO" id="GO:0003677">
    <property type="term" value="F:DNA binding"/>
    <property type="evidence" value="ECO:0007669"/>
    <property type="project" value="UniProtKB-KW"/>
</dbReference>
<dbReference type="PANTHER" id="PTHR24567">
    <property type="entry name" value="CRP FAMILY TRANSCRIPTIONAL REGULATORY PROTEIN"/>
    <property type="match status" value="1"/>
</dbReference>
<feature type="domain" description="HTH crp-type" evidence="4">
    <location>
        <begin position="126"/>
        <end position="204"/>
    </location>
</feature>
<dbReference type="InterPro" id="IPR036388">
    <property type="entry name" value="WH-like_DNA-bd_sf"/>
</dbReference>
<accession>A0A840SRQ0</accession>
<gene>
    <name evidence="5" type="ORF">HNP73_003165</name>
</gene>
<dbReference type="PROSITE" id="PS51063">
    <property type="entry name" value="HTH_CRP_2"/>
    <property type="match status" value="1"/>
</dbReference>
<sequence length="214" mass="23478">MLALTELERIKRYRSYTPGQVIASTGEEPSVVGSLVEGVAHISTLLPDGRRQMVGLLLPSDFVGRPGRSRIDYDIVAATPVTICTFRKPDFERLLASNPAIERRLLDMTLDELDAARDWMTLLGRKSARERVASLVLMIARRDAALNGEEPTEGQHVPLRLTRQAIADYLGLTIETVSRQFSALARDALVAHGSQRTLEILDLSGLMTAAGEAV</sequence>
<dbReference type="Proteomes" id="UP000549457">
    <property type="component" value="Unassembled WGS sequence"/>
</dbReference>